<feature type="transmembrane region" description="Helical" evidence="6">
    <location>
        <begin position="340"/>
        <end position="365"/>
    </location>
</feature>
<keyword evidence="4 6" id="KW-1133">Transmembrane helix</keyword>
<organism evidence="7 8">
    <name type="scientific">Hyaloscypha bicolor E</name>
    <dbReference type="NCBI Taxonomy" id="1095630"/>
    <lineage>
        <taxon>Eukaryota</taxon>
        <taxon>Fungi</taxon>
        <taxon>Dikarya</taxon>
        <taxon>Ascomycota</taxon>
        <taxon>Pezizomycotina</taxon>
        <taxon>Leotiomycetes</taxon>
        <taxon>Helotiales</taxon>
        <taxon>Hyaloscyphaceae</taxon>
        <taxon>Hyaloscypha</taxon>
        <taxon>Hyaloscypha bicolor</taxon>
    </lineage>
</organism>
<feature type="transmembrane region" description="Helical" evidence="6">
    <location>
        <begin position="412"/>
        <end position="437"/>
    </location>
</feature>
<dbReference type="Pfam" id="PF13520">
    <property type="entry name" value="AA_permease_2"/>
    <property type="match status" value="1"/>
</dbReference>
<name>A0A2J6SYG9_9HELO</name>
<dbReference type="OrthoDB" id="3257095at2759"/>
<protein>
    <submittedName>
        <fullName evidence="7">Amino acid transporter-like protein</fullName>
    </submittedName>
</protein>
<evidence type="ECO:0000313" key="8">
    <source>
        <dbReference type="Proteomes" id="UP000235371"/>
    </source>
</evidence>
<feature type="transmembrane region" description="Helical" evidence="6">
    <location>
        <begin position="181"/>
        <end position="201"/>
    </location>
</feature>
<evidence type="ECO:0000256" key="1">
    <source>
        <dbReference type="ARBA" id="ARBA00004141"/>
    </source>
</evidence>
<sequence length="531" mass="58165">MESKTLEAASFGVTTFADPVEELPSAGTAEHTNRDQQEMAYFGKTQQLKRNFGFLSIAGFVCSLLSTWECMFAVFIFGFSNGGPAGLVYGYLFCWVGTLATVASLAEMASMMPLSGGQYHWVSILAPAHWAKFLSYITGWVTIIGWQAGQASVSFLAASIIQGLAIFNYPGYHATRWQGTLIFYAVIAFVVFVNTYLARWLPKIEGMILILHIVGFFVILIPLVYLAPHGSARDVFATFLNTGGWESNGLSLFVGLLTSVFSFLGADAACHMSEEIQNASTVVPWVMISSIMLNGTMGLALLIALLFYLGDINNALNSPTGFPFIEIFLQATNSKSGSTLMISLILVMLAAAAIGIMASASRLLWSFARDGGVPFSSYISRVDTGTALPLYSILVSTIISLLLALINIGSTAAFNGIMSVNVAAFFSSYMIAITLLLHKRLRNDPEKDTLRWGPWHMGPVFGPFVNVVGLAYTTTTMFFGFFPSNRNPTLANMNWSCLLFGASIIFSVVFYKFWGRHSYKWPLVDPIRRRQ</sequence>
<proteinExistence type="predicted"/>
<evidence type="ECO:0000256" key="4">
    <source>
        <dbReference type="ARBA" id="ARBA00022989"/>
    </source>
</evidence>
<dbReference type="GO" id="GO:0022857">
    <property type="term" value="F:transmembrane transporter activity"/>
    <property type="evidence" value="ECO:0007669"/>
    <property type="project" value="InterPro"/>
</dbReference>
<dbReference type="InParanoid" id="A0A2J6SYG9"/>
<evidence type="ECO:0000256" key="3">
    <source>
        <dbReference type="ARBA" id="ARBA00022692"/>
    </source>
</evidence>
<reference evidence="7 8" key="1">
    <citation type="submission" date="2016-04" db="EMBL/GenBank/DDBJ databases">
        <title>A degradative enzymes factory behind the ericoid mycorrhizal symbiosis.</title>
        <authorList>
            <consortium name="DOE Joint Genome Institute"/>
            <person name="Martino E."/>
            <person name="Morin E."/>
            <person name="Grelet G."/>
            <person name="Kuo A."/>
            <person name="Kohler A."/>
            <person name="Daghino S."/>
            <person name="Barry K."/>
            <person name="Choi C."/>
            <person name="Cichocki N."/>
            <person name="Clum A."/>
            <person name="Copeland A."/>
            <person name="Hainaut M."/>
            <person name="Haridas S."/>
            <person name="Labutti K."/>
            <person name="Lindquist E."/>
            <person name="Lipzen A."/>
            <person name="Khouja H.-R."/>
            <person name="Murat C."/>
            <person name="Ohm R."/>
            <person name="Olson A."/>
            <person name="Spatafora J."/>
            <person name="Veneault-Fourrey C."/>
            <person name="Henrissat B."/>
            <person name="Grigoriev I."/>
            <person name="Martin F."/>
            <person name="Perotto S."/>
        </authorList>
    </citation>
    <scope>NUCLEOTIDE SEQUENCE [LARGE SCALE GENOMIC DNA]</scope>
    <source>
        <strain evidence="7 8">E</strain>
    </source>
</reference>
<dbReference type="EMBL" id="KZ613854">
    <property type="protein sequence ID" value="PMD55810.1"/>
    <property type="molecule type" value="Genomic_DNA"/>
</dbReference>
<evidence type="ECO:0000256" key="2">
    <source>
        <dbReference type="ARBA" id="ARBA00022448"/>
    </source>
</evidence>
<feature type="transmembrane region" description="Helical" evidence="6">
    <location>
        <begin position="458"/>
        <end position="481"/>
    </location>
</feature>
<keyword evidence="3 6" id="KW-0812">Transmembrane</keyword>
<comment type="subcellular location">
    <subcellularLocation>
        <location evidence="1">Membrane</location>
        <topology evidence="1">Multi-pass membrane protein</topology>
    </subcellularLocation>
</comment>
<gene>
    <name evidence="7" type="ORF">K444DRAFT_654856</name>
</gene>
<accession>A0A2J6SYG9</accession>
<feature type="transmembrane region" description="Helical" evidence="6">
    <location>
        <begin position="89"/>
        <end position="112"/>
    </location>
</feature>
<dbReference type="Gene3D" id="1.20.1740.10">
    <property type="entry name" value="Amino acid/polyamine transporter I"/>
    <property type="match status" value="1"/>
</dbReference>
<feature type="transmembrane region" description="Helical" evidence="6">
    <location>
        <begin position="493"/>
        <end position="514"/>
    </location>
</feature>
<dbReference type="AlphaFoldDB" id="A0A2J6SYG9"/>
<feature type="transmembrane region" description="Helical" evidence="6">
    <location>
        <begin position="282"/>
        <end position="309"/>
    </location>
</feature>
<dbReference type="RefSeq" id="XP_024732714.1">
    <property type="nucleotide sequence ID" value="XM_024885964.1"/>
</dbReference>
<feature type="transmembrane region" description="Helical" evidence="6">
    <location>
        <begin position="52"/>
        <end position="77"/>
    </location>
</feature>
<dbReference type="GeneID" id="36594041"/>
<keyword evidence="5 6" id="KW-0472">Membrane</keyword>
<feature type="transmembrane region" description="Helical" evidence="6">
    <location>
        <begin position="208"/>
        <end position="228"/>
    </location>
</feature>
<dbReference type="PANTHER" id="PTHR45649:SF1">
    <property type="entry name" value="TRANSPORTER, PUTATIVE (EUROFUNG)-RELATED"/>
    <property type="match status" value="1"/>
</dbReference>
<dbReference type="Proteomes" id="UP000235371">
    <property type="component" value="Unassembled WGS sequence"/>
</dbReference>
<keyword evidence="2" id="KW-0813">Transport</keyword>
<evidence type="ECO:0000256" key="5">
    <source>
        <dbReference type="ARBA" id="ARBA00023136"/>
    </source>
</evidence>
<dbReference type="STRING" id="1095630.A0A2J6SYG9"/>
<dbReference type="GO" id="GO:0016020">
    <property type="term" value="C:membrane"/>
    <property type="evidence" value="ECO:0007669"/>
    <property type="project" value="UniProtKB-SubCell"/>
</dbReference>
<evidence type="ECO:0000256" key="6">
    <source>
        <dbReference type="SAM" id="Phobius"/>
    </source>
</evidence>
<keyword evidence="8" id="KW-1185">Reference proteome</keyword>
<feature type="transmembrane region" description="Helical" evidence="6">
    <location>
        <begin position="248"/>
        <end position="270"/>
    </location>
</feature>
<dbReference type="PIRSF" id="PIRSF006060">
    <property type="entry name" value="AA_transporter"/>
    <property type="match status" value="1"/>
</dbReference>
<feature type="transmembrane region" description="Helical" evidence="6">
    <location>
        <begin position="386"/>
        <end position="406"/>
    </location>
</feature>
<dbReference type="InterPro" id="IPR002293">
    <property type="entry name" value="AA/rel_permease1"/>
</dbReference>
<evidence type="ECO:0000313" key="7">
    <source>
        <dbReference type="EMBL" id="PMD55810.1"/>
    </source>
</evidence>
<dbReference type="PANTHER" id="PTHR45649">
    <property type="entry name" value="AMINO-ACID PERMEASE BAT1"/>
    <property type="match status" value="1"/>
</dbReference>